<dbReference type="EMBL" id="SRKY01000001">
    <property type="protein sequence ID" value="THH38565.1"/>
    <property type="molecule type" value="Genomic_DNA"/>
</dbReference>
<sequence>MTDPAVQQMANKLADDCIAAQAEIGDDRMFMELAQVLGAASQTLEEAFLTAVRTRMAEVAGRNFLMKKLDAYRAAQGTGGE</sequence>
<keyword evidence="2" id="KW-1185">Reference proteome</keyword>
<dbReference type="Proteomes" id="UP000306602">
    <property type="component" value="Unassembled WGS sequence"/>
</dbReference>
<proteinExistence type="predicted"/>
<name>A0A4S4NI54_9RHOB</name>
<dbReference type="OrthoDB" id="7876148at2"/>
<dbReference type="RefSeq" id="WP_136461458.1">
    <property type="nucleotide sequence ID" value="NZ_SRKY01000001.1"/>
</dbReference>
<gene>
    <name evidence="1" type="ORF">E4Z66_03065</name>
</gene>
<dbReference type="AlphaFoldDB" id="A0A4S4NI54"/>
<accession>A0A4S4NI54</accession>
<protein>
    <submittedName>
        <fullName evidence="1">Uncharacterized protein</fullName>
    </submittedName>
</protein>
<evidence type="ECO:0000313" key="1">
    <source>
        <dbReference type="EMBL" id="THH38565.1"/>
    </source>
</evidence>
<reference evidence="1 2" key="1">
    <citation type="submission" date="2019-04" db="EMBL/GenBank/DDBJ databases">
        <title>Shimia ponticola sp. nov., isolated from seawater.</title>
        <authorList>
            <person name="Kim Y.-O."/>
            <person name="Yoon J.-H."/>
        </authorList>
    </citation>
    <scope>NUCLEOTIDE SEQUENCE [LARGE SCALE GENOMIC DNA]</scope>
    <source>
        <strain evidence="1 2">MYP11</strain>
    </source>
</reference>
<evidence type="ECO:0000313" key="2">
    <source>
        <dbReference type="Proteomes" id="UP000306602"/>
    </source>
</evidence>
<comment type="caution">
    <text evidence="1">The sequence shown here is derived from an EMBL/GenBank/DDBJ whole genome shotgun (WGS) entry which is preliminary data.</text>
</comment>
<organism evidence="1 2">
    <name type="scientific">Aliishimia ponticola</name>
    <dbReference type="NCBI Taxonomy" id="2499833"/>
    <lineage>
        <taxon>Bacteria</taxon>
        <taxon>Pseudomonadati</taxon>
        <taxon>Pseudomonadota</taxon>
        <taxon>Alphaproteobacteria</taxon>
        <taxon>Rhodobacterales</taxon>
        <taxon>Paracoccaceae</taxon>
        <taxon>Aliishimia</taxon>
    </lineage>
</organism>